<protein>
    <recommendedName>
        <fullName evidence="3">DUF2332 domain-containing protein</fullName>
    </recommendedName>
</protein>
<accession>A0A1H0TS58</accession>
<proteinExistence type="predicted"/>
<sequence length="323" mass="34524">MVEEEYLAFANGQAAGVSPTYEALARAVPTDDRVCGLLADLPGGKQQPNLLFGVTRLLGGPVTDPAAFLGWVVEHWTEVRPELLARSTQTNEAGRCATLLPVLTGLPGPLALLEVGASAGLCLYPDRYRYQYGDGVLGDGDGPVLDCAWGRPEPPPTRRPEVVWRAGLDLHPLDVTEPADLHWLECLVWPEQDARRERLRRAASVAAAEPPVLVTGDLVDDLAELAARAPSDATLVVFHTAVLGYVDQATRRRFADLVQTLPGHWIANEHPSLLDGVLPPGALPPGALGRLAPRPRADGPEAFVTALDGIPVGWAGPHGQFCE</sequence>
<reference evidence="2" key="1">
    <citation type="submission" date="2016-10" db="EMBL/GenBank/DDBJ databases">
        <authorList>
            <person name="Varghese N."/>
            <person name="Submissions S."/>
        </authorList>
    </citation>
    <scope>NUCLEOTIDE SEQUENCE [LARGE SCALE GENOMIC DNA]</scope>
    <source>
        <strain evidence="2">DSM 22329</strain>
    </source>
</reference>
<dbReference type="EMBL" id="LT629711">
    <property type="protein sequence ID" value="SDP56789.1"/>
    <property type="molecule type" value="Genomic_DNA"/>
</dbReference>
<name>A0A1H0TS58_9MICO</name>
<keyword evidence="2" id="KW-1185">Reference proteome</keyword>
<dbReference type="STRING" id="443156.SAMN04489867_2953"/>
<evidence type="ECO:0000313" key="2">
    <source>
        <dbReference type="Proteomes" id="UP000199077"/>
    </source>
</evidence>
<dbReference type="OrthoDB" id="8899077at2"/>
<evidence type="ECO:0000313" key="1">
    <source>
        <dbReference type="EMBL" id="SDP56789.1"/>
    </source>
</evidence>
<dbReference type="AlphaFoldDB" id="A0A1H0TS58"/>
<evidence type="ECO:0008006" key="3">
    <source>
        <dbReference type="Google" id="ProtNLM"/>
    </source>
</evidence>
<dbReference type="Pfam" id="PF10094">
    <property type="entry name" value="DUF2332"/>
    <property type="match status" value="1"/>
</dbReference>
<gene>
    <name evidence="1" type="ORF">SAMN04489867_2953</name>
</gene>
<dbReference type="InterPro" id="IPR011200">
    <property type="entry name" value="UCP012608"/>
</dbReference>
<organism evidence="1 2">
    <name type="scientific">Pedococcus dokdonensis</name>
    <dbReference type="NCBI Taxonomy" id="443156"/>
    <lineage>
        <taxon>Bacteria</taxon>
        <taxon>Bacillati</taxon>
        <taxon>Actinomycetota</taxon>
        <taxon>Actinomycetes</taxon>
        <taxon>Micrococcales</taxon>
        <taxon>Intrasporangiaceae</taxon>
        <taxon>Pedococcus</taxon>
    </lineage>
</organism>
<dbReference type="Proteomes" id="UP000199077">
    <property type="component" value="Chromosome I"/>
</dbReference>